<evidence type="ECO:0000256" key="1">
    <source>
        <dbReference type="SAM" id="MobiDB-lite"/>
    </source>
</evidence>
<dbReference type="Pfam" id="PF04081">
    <property type="entry name" value="DNA_pol_delta_4"/>
    <property type="match status" value="1"/>
</dbReference>
<dbReference type="STRING" id="29655.A0A0K9P8Y9"/>
<dbReference type="Proteomes" id="UP000036987">
    <property type="component" value="Unassembled WGS sequence"/>
</dbReference>
<gene>
    <name evidence="2" type="ORF">ZOSMA_31G00395</name>
</gene>
<evidence type="ECO:0000313" key="2">
    <source>
        <dbReference type="EMBL" id="KMZ65454.1"/>
    </source>
</evidence>
<dbReference type="OrthoDB" id="337486at2759"/>
<evidence type="ECO:0008006" key="4">
    <source>
        <dbReference type="Google" id="ProtNLM"/>
    </source>
</evidence>
<name>A0A0K9P8Y9_ZOSMR</name>
<dbReference type="PANTHER" id="PTHR14303">
    <property type="entry name" value="DNA POLYMERASE DELTA SUBUNIT 4"/>
    <property type="match status" value="1"/>
</dbReference>
<accession>A0A0K9P8Y9</accession>
<dbReference type="GO" id="GO:0043625">
    <property type="term" value="C:delta DNA polymerase complex"/>
    <property type="evidence" value="ECO:0000318"/>
    <property type="project" value="GO_Central"/>
</dbReference>
<feature type="region of interest" description="Disordered" evidence="1">
    <location>
        <begin position="21"/>
        <end position="43"/>
    </location>
</feature>
<dbReference type="PANTHER" id="PTHR14303:SF0">
    <property type="entry name" value="DNA POLYMERASE DELTA SUBUNIT 4"/>
    <property type="match status" value="1"/>
</dbReference>
<evidence type="ECO:0000313" key="3">
    <source>
        <dbReference type="Proteomes" id="UP000036987"/>
    </source>
</evidence>
<dbReference type="OMA" id="FYAQKKN"/>
<organism evidence="2 3">
    <name type="scientific">Zostera marina</name>
    <name type="common">Eelgrass</name>
    <dbReference type="NCBI Taxonomy" id="29655"/>
    <lineage>
        <taxon>Eukaryota</taxon>
        <taxon>Viridiplantae</taxon>
        <taxon>Streptophyta</taxon>
        <taxon>Embryophyta</taxon>
        <taxon>Tracheophyta</taxon>
        <taxon>Spermatophyta</taxon>
        <taxon>Magnoliopsida</taxon>
        <taxon>Liliopsida</taxon>
        <taxon>Zosteraceae</taxon>
        <taxon>Zostera</taxon>
    </lineage>
</organism>
<dbReference type="GO" id="GO:0000731">
    <property type="term" value="P:DNA synthesis involved in DNA repair"/>
    <property type="evidence" value="ECO:0000318"/>
    <property type="project" value="GO_Central"/>
</dbReference>
<dbReference type="AlphaFoldDB" id="A0A0K9P8Y9"/>
<proteinExistence type="predicted"/>
<dbReference type="GO" id="GO:0006261">
    <property type="term" value="P:DNA-templated DNA replication"/>
    <property type="evidence" value="ECO:0000318"/>
    <property type="project" value="GO_Central"/>
</dbReference>
<reference evidence="3" key="1">
    <citation type="journal article" date="2016" name="Nature">
        <title>The genome of the seagrass Zostera marina reveals angiosperm adaptation to the sea.</title>
        <authorList>
            <person name="Olsen J.L."/>
            <person name="Rouze P."/>
            <person name="Verhelst B."/>
            <person name="Lin Y.-C."/>
            <person name="Bayer T."/>
            <person name="Collen J."/>
            <person name="Dattolo E."/>
            <person name="De Paoli E."/>
            <person name="Dittami S."/>
            <person name="Maumus F."/>
            <person name="Michel G."/>
            <person name="Kersting A."/>
            <person name="Lauritano C."/>
            <person name="Lohaus R."/>
            <person name="Toepel M."/>
            <person name="Tonon T."/>
            <person name="Vanneste K."/>
            <person name="Amirebrahimi M."/>
            <person name="Brakel J."/>
            <person name="Bostroem C."/>
            <person name="Chovatia M."/>
            <person name="Grimwood J."/>
            <person name="Jenkins J.W."/>
            <person name="Jueterbock A."/>
            <person name="Mraz A."/>
            <person name="Stam W.T."/>
            <person name="Tice H."/>
            <person name="Bornberg-Bauer E."/>
            <person name="Green P.J."/>
            <person name="Pearson G.A."/>
            <person name="Procaccini G."/>
            <person name="Duarte C.M."/>
            <person name="Schmutz J."/>
            <person name="Reusch T.B.H."/>
            <person name="Van de Peer Y."/>
        </authorList>
    </citation>
    <scope>NUCLEOTIDE SEQUENCE [LARGE SCALE GENOMIC DNA]</scope>
    <source>
        <strain evidence="3">cv. Finnish</strain>
    </source>
</reference>
<dbReference type="InterPro" id="IPR007218">
    <property type="entry name" value="DNA_pol_delta_4"/>
</dbReference>
<comment type="caution">
    <text evidence="2">The sequence shown here is derived from an EMBL/GenBank/DDBJ whole genome shotgun (WGS) entry which is preliminary data.</text>
</comment>
<protein>
    <recommendedName>
        <fullName evidence="4">DNA polymerase delta subunit 4</fullName>
    </recommendedName>
</protein>
<keyword evidence="3" id="KW-1185">Reference proteome</keyword>
<sequence length="113" mass="13109">MPTNNVQDFYRQVKSNRKDLGFTKSESSAKKKTHLSEKQTTAAGAKEECEWERLLTEFDMDMKYGPCSGMKRLERWERAVKMDLNPPTEIGNFLKTMKIGDPKRNCILEGKLF</sequence>
<dbReference type="EMBL" id="LFYR01001032">
    <property type="protein sequence ID" value="KMZ65454.1"/>
    <property type="molecule type" value="Genomic_DNA"/>
</dbReference>